<proteinExistence type="predicted"/>
<gene>
    <name evidence="2" type="ORF">JKL49_23575</name>
</gene>
<feature type="chain" id="PRO_5037469402" description="Serine hydrolase" evidence="1">
    <location>
        <begin position="24"/>
        <end position="83"/>
    </location>
</feature>
<name>A0A974P1Z8_9CAUL</name>
<sequence length="83" mass="8301">MNKLRIALAFAAALLAAPIPAAAADLDALLTSALQDPAIPAMTVLVIRDGKVEGQAVRGVRAVGSLIPHGSPTPGTSAPTPRP</sequence>
<keyword evidence="1" id="KW-0732">Signal</keyword>
<feature type="signal peptide" evidence="1">
    <location>
        <begin position="1"/>
        <end position="23"/>
    </location>
</feature>
<evidence type="ECO:0000313" key="2">
    <source>
        <dbReference type="EMBL" id="QQZ49761.1"/>
    </source>
</evidence>
<organism evidence="2">
    <name type="scientific">Phenylobacterium glaciei</name>
    <dbReference type="NCBI Taxonomy" id="2803784"/>
    <lineage>
        <taxon>Bacteria</taxon>
        <taxon>Pseudomonadati</taxon>
        <taxon>Pseudomonadota</taxon>
        <taxon>Alphaproteobacteria</taxon>
        <taxon>Caulobacterales</taxon>
        <taxon>Caulobacteraceae</taxon>
        <taxon>Phenylobacterium</taxon>
    </lineage>
</organism>
<reference evidence="2" key="1">
    <citation type="submission" date="2021-01" db="EMBL/GenBank/DDBJ databases">
        <title>Genome sequence of Phenylobacterium sp. 20VBR1 isolated from a valley glaceir, Ny-Alesund, Svalbard.</title>
        <authorList>
            <person name="Thomas F.A."/>
            <person name="Krishnan K.P."/>
            <person name="Sinha R.K."/>
        </authorList>
    </citation>
    <scope>NUCLEOTIDE SEQUENCE</scope>
    <source>
        <strain evidence="2">20VBR1</strain>
    </source>
</reference>
<protein>
    <recommendedName>
        <fullName evidence="3">Serine hydrolase</fullName>
    </recommendedName>
</protein>
<accession>A0A974P1Z8</accession>
<evidence type="ECO:0000256" key="1">
    <source>
        <dbReference type="SAM" id="SignalP"/>
    </source>
</evidence>
<dbReference type="EMBL" id="CP068570">
    <property type="protein sequence ID" value="QQZ49761.1"/>
    <property type="molecule type" value="Genomic_DNA"/>
</dbReference>
<evidence type="ECO:0008006" key="3">
    <source>
        <dbReference type="Google" id="ProtNLM"/>
    </source>
</evidence>
<dbReference type="AlphaFoldDB" id="A0A974P1Z8"/>